<feature type="transmembrane region" description="Helical" evidence="2">
    <location>
        <begin position="831"/>
        <end position="851"/>
    </location>
</feature>
<organism evidence="3 4">
    <name type="scientific">Boletus reticuloceps</name>
    <dbReference type="NCBI Taxonomy" id="495285"/>
    <lineage>
        <taxon>Eukaryota</taxon>
        <taxon>Fungi</taxon>
        <taxon>Dikarya</taxon>
        <taxon>Basidiomycota</taxon>
        <taxon>Agaricomycotina</taxon>
        <taxon>Agaricomycetes</taxon>
        <taxon>Agaricomycetidae</taxon>
        <taxon>Boletales</taxon>
        <taxon>Boletineae</taxon>
        <taxon>Boletaceae</taxon>
        <taxon>Boletoideae</taxon>
        <taxon>Boletus</taxon>
    </lineage>
</organism>
<feature type="region of interest" description="Disordered" evidence="1">
    <location>
        <begin position="518"/>
        <end position="542"/>
    </location>
</feature>
<feature type="compositionally biased region" description="Polar residues" evidence="1">
    <location>
        <begin position="628"/>
        <end position="637"/>
    </location>
</feature>
<protein>
    <submittedName>
        <fullName evidence="3">Uncharacterized protein</fullName>
    </submittedName>
</protein>
<reference evidence="3" key="1">
    <citation type="submission" date="2021-03" db="EMBL/GenBank/DDBJ databases">
        <title>Evolutionary innovations through gain and loss of genes in the ectomycorrhizal Boletales.</title>
        <authorList>
            <person name="Wu G."/>
            <person name="Miyauchi S."/>
            <person name="Morin E."/>
            <person name="Yang Z.-L."/>
            <person name="Xu J."/>
            <person name="Martin F.M."/>
        </authorList>
    </citation>
    <scope>NUCLEOTIDE SEQUENCE</scope>
    <source>
        <strain evidence="3">BR01</strain>
    </source>
</reference>
<feature type="compositionally biased region" description="Polar residues" evidence="1">
    <location>
        <begin position="648"/>
        <end position="671"/>
    </location>
</feature>
<dbReference type="OrthoDB" id="3266087at2759"/>
<feature type="compositionally biased region" description="Basic and acidic residues" evidence="1">
    <location>
        <begin position="294"/>
        <end position="310"/>
    </location>
</feature>
<feature type="compositionally biased region" description="Polar residues" evidence="1">
    <location>
        <begin position="224"/>
        <end position="243"/>
    </location>
</feature>
<feature type="transmembrane region" description="Helical" evidence="2">
    <location>
        <begin position="772"/>
        <end position="794"/>
    </location>
</feature>
<feature type="region of interest" description="Disordered" evidence="1">
    <location>
        <begin position="416"/>
        <end position="477"/>
    </location>
</feature>
<feature type="region of interest" description="Disordered" evidence="1">
    <location>
        <begin position="340"/>
        <end position="383"/>
    </location>
</feature>
<feature type="compositionally biased region" description="Polar residues" evidence="1">
    <location>
        <begin position="139"/>
        <end position="158"/>
    </location>
</feature>
<keyword evidence="4" id="KW-1185">Reference proteome</keyword>
<evidence type="ECO:0000313" key="3">
    <source>
        <dbReference type="EMBL" id="KAG6377170.1"/>
    </source>
</evidence>
<dbReference type="EMBL" id="JAGFBS010000010">
    <property type="protein sequence ID" value="KAG6377170.1"/>
    <property type="molecule type" value="Genomic_DNA"/>
</dbReference>
<dbReference type="AlphaFoldDB" id="A0A8I2YRI4"/>
<feature type="compositionally biased region" description="Polar residues" evidence="1">
    <location>
        <begin position="692"/>
        <end position="701"/>
    </location>
</feature>
<accession>A0A8I2YRI4</accession>
<dbReference type="Proteomes" id="UP000683000">
    <property type="component" value="Unassembled WGS sequence"/>
</dbReference>
<keyword evidence="2" id="KW-0812">Transmembrane</keyword>
<gene>
    <name evidence="3" type="ORF">JVT61DRAFT_1222</name>
</gene>
<evidence type="ECO:0000313" key="4">
    <source>
        <dbReference type="Proteomes" id="UP000683000"/>
    </source>
</evidence>
<feature type="compositionally biased region" description="Pro residues" evidence="1">
    <location>
        <begin position="457"/>
        <end position="472"/>
    </location>
</feature>
<feature type="compositionally biased region" description="Basic residues" evidence="1">
    <location>
        <begin position="362"/>
        <end position="378"/>
    </location>
</feature>
<comment type="caution">
    <text evidence="3">The sequence shown here is derived from an EMBL/GenBank/DDBJ whole genome shotgun (WGS) entry which is preliminary data.</text>
</comment>
<evidence type="ECO:0000256" key="1">
    <source>
        <dbReference type="SAM" id="MobiDB-lite"/>
    </source>
</evidence>
<feature type="compositionally biased region" description="Low complexity" evidence="1">
    <location>
        <begin position="72"/>
        <end position="81"/>
    </location>
</feature>
<keyword evidence="2" id="KW-1133">Transmembrane helix</keyword>
<keyword evidence="2" id="KW-0472">Membrane</keyword>
<feature type="region of interest" description="Disordered" evidence="1">
    <location>
        <begin position="564"/>
        <end position="759"/>
    </location>
</feature>
<feature type="compositionally biased region" description="Basic and acidic residues" evidence="1">
    <location>
        <begin position="428"/>
        <end position="444"/>
    </location>
</feature>
<feature type="compositionally biased region" description="Polar residues" evidence="1">
    <location>
        <begin position="565"/>
        <end position="580"/>
    </location>
</feature>
<feature type="compositionally biased region" description="Basic and acidic residues" evidence="1">
    <location>
        <begin position="588"/>
        <end position="601"/>
    </location>
</feature>
<name>A0A8I2YRI4_9AGAM</name>
<feature type="compositionally biased region" description="Polar residues" evidence="1">
    <location>
        <begin position="165"/>
        <end position="181"/>
    </location>
</feature>
<sequence length="853" mass="93191">MPWDLLSRLRRPVRRQPTPGPPLQDAVPQLPQGLSAPQLQIDRKILQDPSSYLEAEAQPDLPLGLTPSTRLPSAGSSSNARSRPRPPGFSLEPPPRRNELPSGSSAEISPRRSAISRISQIAAGGEWSTFGRKREHGRTSSPDNLKSPSHSPSQAPTRNSKHLSTDSTPSWFTPSRITNPSVPHGGHSSPGTRSPRQSPDIRLASKTSSPTDTISSKWHPRTPQRPSSYTTPVAAHATSSGTILMTPVDREQATDSPHTFGHPSPLDKSVEFSASTVPPLPPLDHPELAAALSSRRESMSTRQPPFRDRSNTSPTKRLSPRKDDLFTSLSLRLERSVRHRSSFSQASQAMAVPAETRPLDRHGRRRARTISAGPRRRRTSADWSSYQASVGVNSPANQAWPAEVSREILRLSLHNTPRAGPENVPGSSEKHKASTRGRSADPVRKSIRGAVVLPSFLPFPHPSRPDSPPPPSTASATLADSRKVISYRPHSLQSDPGNPKTAMAEVKRSLSVIESRIGRSNEAGGVSYPPLGSGDPAQPKALQASPILDPSFALTLPRSLLSGRVSPTTPMASSVQVEPSTPTPAPRHLSEKSRGKRKAEDNLEVTPPEQKKEGQRATFLLPSEPRSQRVSGSSHAPSSYHRKRARLSSISPFTTPVQSRPSSMHETPRSSNRNHHFASLSSSTGARMAPSRTPSRAASTQPPTPSTNRKHERRQSMSQMSIPISAIVSPHAPSISRSTKFHMRDPRKPSKNPQDTPWGLRLATEDEPGSPIQAWCFFFGFLLFPVWWIAGLLLRVPKTRIAGDVDAEKGVTIDDPQIEYDARTWRFRCRVMAVVSLFTYVPFIVLAAVFAPR</sequence>
<feature type="compositionally biased region" description="Polar residues" evidence="1">
    <location>
        <begin position="205"/>
        <end position="216"/>
    </location>
</feature>
<feature type="region of interest" description="Disordered" evidence="1">
    <location>
        <begin position="1"/>
        <end position="324"/>
    </location>
</feature>
<proteinExistence type="predicted"/>
<evidence type="ECO:0000256" key="2">
    <source>
        <dbReference type="SAM" id="Phobius"/>
    </source>
</evidence>
<feature type="compositionally biased region" description="Low complexity" evidence="1">
    <location>
        <begin position="104"/>
        <end position="123"/>
    </location>
</feature>